<dbReference type="EMBL" id="BPLR01008223">
    <property type="protein sequence ID" value="GIY22985.1"/>
    <property type="molecule type" value="Genomic_DNA"/>
</dbReference>
<comment type="caution">
    <text evidence="1">The sequence shown here is derived from an EMBL/GenBank/DDBJ whole genome shotgun (WGS) entry which is preliminary data.</text>
</comment>
<name>A0AAV4RRR7_CAEEX</name>
<keyword evidence="2" id="KW-1185">Reference proteome</keyword>
<reference evidence="1 2" key="1">
    <citation type="submission" date="2021-06" db="EMBL/GenBank/DDBJ databases">
        <title>Caerostris extrusa draft genome.</title>
        <authorList>
            <person name="Kono N."/>
            <person name="Arakawa K."/>
        </authorList>
    </citation>
    <scope>NUCLEOTIDE SEQUENCE [LARGE SCALE GENOMIC DNA]</scope>
</reference>
<proteinExistence type="predicted"/>
<accession>A0AAV4RRR7</accession>
<protein>
    <submittedName>
        <fullName evidence="1">Uncharacterized protein</fullName>
    </submittedName>
</protein>
<organism evidence="1 2">
    <name type="scientific">Caerostris extrusa</name>
    <name type="common">Bark spider</name>
    <name type="synonym">Caerostris bankana</name>
    <dbReference type="NCBI Taxonomy" id="172846"/>
    <lineage>
        <taxon>Eukaryota</taxon>
        <taxon>Metazoa</taxon>
        <taxon>Ecdysozoa</taxon>
        <taxon>Arthropoda</taxon>
        <taxon>Chelicerata</taxon>
        <taxon>Arachnida</taxon>
        <taxon>Araneae</taxon>
        <taxon>Araneomorphae</taxon>
        <taxon>Entelegynae</taxon>
        <taxon>Araneoidea</taxon>
        <taxon>Araneidae</taxon>
        <taxon>Caerostris</taxon>
    </lineage>
</organism>
<sequence length="81" mass="9291">MLNVCWPNAYNAESPHAQFLLLQCFKKSQSCQLSSWPQGSSSEARKEIWGWLDAGYWSQSAEKRFYYLRAEPPGLTVLLCS</sequence>
<dbReference type="Proteomes" id="UP001054945">
    <property type="component" value="Unassembled WGS sequence"/>
</dbReference>
<gene>
    <name evidence="1" type="ORF">CEXT_390951</name>
</gene>
<evidence type="ECO:0000313" key="2">
    <source>
        <dbReference type="Proteomes" id="UP001054945"/>
    </source>
</evidence>
<dbReference type="AlphaFoldDB" id="A0AAV4RRR7"/>
<evidence type="ECO:0000313" key="1">
    <source>
        <dbReference type="EMBL" id="GIY22985.1"/>
    </source>
</evidence>